<dbReference type="NCBIfam" id="TIGR02585">
    <property type="entry name" value="cas_Cst2_DevR"/>
    <property type="match status" value="1"/>
</dbReference>
<dbReference type="InterPro" id="IPR010154">
    <property type="entry name" value="CRISPR-assoc_Cas7/Cst2/DevR"/>
</dbReference>
<dbReference type="RefSeq" id="WP_185053114.1">
    <property type="nucleotide sequence ID" value="NZ_BAABIX010000036.1"/>
</dbReference>
<comment type="caution">
    <text evidence="3">The sequence shown here is derived from an EMBL/GenBank/DDBJ whole genome shotgun (WGS) entry which is preliminary data.</text>
</comment>
<dbReference type="GO" id="GO:0051607">
    <property type="term" value="P:defense response to virus"/>
    <property type="evidence" value="ECO:0007669"/>
    <property type="project" value="UniProtKB-KW"/>
</dbReference>
<name>A0A840PE39_9ACTN</name>
<evidence type="ECO:0000256" key="1">
    <source>
        <dbReference type="ARBA" id="ARBA00023118"/>
    </source>
</evidence>
<accession>A0A840PE39</accession>
<evidence type="ECO:0000313" key="4">
    <source>
        <dbReference type="Proteomes" id="UP000578449"/>
    </source>
</evidence>
<comment type="function">
    <text evidence="2">CRISPR (clustered regularly interspaced short palindromic repeat) is an adaptive immune system that provides protection against mobile genetic elements (viruses, transposable elements and conjugative plasmids). CRISPR clusters contain spacers, sequences complementary to antecedent mobile elements, and target invading nucleic acids. CRISPR clusters are transcribed and processed into CRISPR RNA (crRNA).</text>
</comment>
<sequence>MSYLVGKIVLDVVAGAPNNGLGEDNLARVKQMRIGRDVHPYVSAQAFRRWVRDSLPASEPVSPVVRAGKANKQQAYTQGRPDLYLDDDLFGYMVAVKGDKARTCQRDTVLSTGTFVSVAPRPPARDWGTMSRGFGAGENPVIHEHEFYSAELAGDVLLDLPRVGVFEVDGAGLKVALPKPAAEQALAGGAEAVTFRGCAALRLAMPERRRRAALLLRTLAAVRGGAKQALHYGDRAPALVLLAPVKGGVNPFTRVMGVRADRVRFDGGVLRAEIEAWADELDGPVLLGWAPGFLGDQRDQVRAELADLVSAGTLVIGHPRVLLGDLAGQIERGERDIWFEDPKA</sequence>
<evidence type="ECO:0000313" key="3">
    <source>
        <dbReference type="EMBL" id="MBB5136203.1"/>
    </source>
</evidence>
<reference evidence="3 4" key="1">
    <citation type="submission" date="2020-08" db="EMBL/GenBank/DDBJ databases">
        <title>Genomic Encyclopedia of Type Strains, Phase IV (KMG-IV): sequencing the most valuable type-strain genomes for metagenomic binning, comparative biology and taxonomic classification.</title>
        <authorList>
            <person name="Goeker M."/>
        </authorList>
    </citation>
    <scope>NUCLEOTIDE SEQUENCE [LARGE SCALE GENOMIC DNA]</scope>
    <source>
        <strain evidence="3 4">DSM 45615</strain>
    </source>
</reference>
<dbReference type="AlphaFoldDB" id="A0A840PE39"/>
<evidence type="ECO:0000256" key="2">
    <source>
        <dbReference type="ARBA" id="ARBA00025626"/>
    </source>
</evidence>
<keyword evidence="1" id="KW-0051">Antiviral defense</keyword>
<dbReference type="InterPro" id="IPR013414">
    <property type="entry name" value="Cas7/Cst2/DevR_sub_I-B/Tneap"/>
</dbReference>
<dbReference type="NCBIfam" id="TIGR01875">
    <property type="entry name" value="cas_MJ0381"/>
    <property type="match status" value="1"/>
</dbReference>
<protein>
    <submittedName>
        <fullName evidence="3">CRISPR-associated protein Cst2</fullName>
    </submittedName>
</protein>
<gene>
    <name evidence="3" type="ORF">HNP84_005947</name>
</gene>
<dbReference type="EMBL" id="JACHGN010000013">
    <property type="protein sequence ID" value="MBB5136203.1"/>
    <property type="molecule type" value="Genomic_DNA"/>
</dbReference>
<organism evidence="3 4">
    <name type="scientific">Thermocatellispora tengchongensis</name>
    <dbReference type="NCBI Taxonomy" id="1073253"/>
    <lineage>
        <taxon>Bacteria</taxon>
        <taxon>Bacillati</taxon>
        <taxon>Actinomycetota</taxon>
        <taxon>Actinomycetes</taxon>
        <taxon>Streptosporangiales</taxon>
        <taxon>Streptosporangiaceae</taxon>
        <taxon>Thermocatellispora</taxon>
    </lineage>
</organism>
<dbReference type="Proteomes" id="UP000578449">
    <property type="component" value="Unassembled WGS sequence"/>
</dbReference>
<proteinExistence type="predicted"/>
<keyword evidence="4" id="KW-1185">Reference proteome</keyword>